<feature type="transmembrane region" description="Helical" evidence="7">
    <location>
        <begin position="52"/>
        <end position="72"/>
    </location>
</feature>
<dbReference type="Pfam" id="PF07690">
    <property type="entry name" value="MFS_1"/>
    <property type="match status" value="1"/>
</dbReference>
<dbReference type="GO" id="GO:0005886">
    <property type="term" value="C:plasma membrane"/>
    <property type="evidence" value="ECO:0007669"/>
    <property type="project" value="UniProtKB-SubCell"/>
</dbReference>
<evidence type="ECO:0000256" key="2">
    <source>
        <dbReference type="ARBA" id="ARBA00022448"/>
    </source>
</evidence>
<sequence>MTSAATPSPASRLTEPTTLRRLVALSLCVVVAGSSTPIPLYPIYRSQLQLDAFTMTVIFIVYVGAVLGALLLAPSLLRRLRNAYRLLLPGLGLAALGALLIAAEQGLAWLIVGRVLAGLGTGVVTTSANALMIELAPKGDVRHAAMVSTLSFGAGSAAGPIVSGVLLQLGWWPLVLPFVAVALAAVAGIAVLARQWRAYPGAAPGEIGARPSVAGAAPSPPKGDAAPIPWRVFFLCATVILTGWGLGASLMALGPYFGEALLGIDNYAVSGYAVSALVLGGTISQWFHRRASVRPALIRGCFVMALGLLCQGAGALGHWPWVVVLGMLVTAIGQGGALSCAAALLQQSAPPAHRARLVSWFYVAGYLGNLSPLLLGAISDTWSPGVAVGGFVLVCASLLCLVGWRVWRDARAPG</sequence>
<dbReference type="RefSeq" id="WP_143950902.1">
    <property type="nucleotide sequence ID" value="NZ_BAABMB010000005.1"/>
</dbReference>
<feature type="transmembrane region" description="Helical" evidence="7">
    <location>
        <begin position="357"/>
        <end position="379"/>
    </location>
</feature>
<feature type="transmembrane region" description="Helical" evidence="7">
    <location>
        <begin position="22"/>
        <end position="40"/>
    </location>
</feature>
<keyword evidence="3" id="KW-1003">Cell membrane</keyword>
<evidence type="ECO:0000313" key="9">
    <source>
        <dbReference type="EMBL" id="TSH88786.1"/>
    </source>
</evidence>
<dbReference type="Gene3D" id="1.20.1250.20">
    <property type="entry name" value="MFS general substrate transporter like domains"/>
    <property type="match status" value="1"/>
</dbReference>
<dbReference type="SUPFAM" id="SSF103473">
    <property type="entry name" value="MFS general substrate transporter"/>
    <property type="match status" value="1"/>
</dbReference>
<feature type="transmembrane region" description="Helical" evidence="7">
    <location>
        <begin position="144"/>
        <end position="165"/>
    </location>
</feature>
<feature type="domain" description="Major facilitator superfamily (MFS) profile" evidence="8">
    <location>
        <begin position="12"/>
        <end position="411"/>
    </location>
</feature>
<evidence type="ECO:0000256" key="1">
    <source>
        <dbReference type="ARBA" id="ARBA00004651"/>
    </source>
</evidence>
<feature type="transmembrane region" description="Helical" evidence="7">
    <location>
        <begin position="269"/>
        <end position="287"/>
    </location>
</feature>
<keyword evidence="5 7" id="KW-1133">Transmembrane helix</keyword>
<gene>
    <name evidence="9" type="ORF">FOZ76_24385</name>
</gene>
<dbReference type="Proteomes" id="UP000318405">
    <property type="component" value="Unassembled WGS sequence"/>
</dbReference>
<feature type="transmembrane region" description="Helical" evidence="7">
    <location>
        <begin position="84"/>
        <end position="103"/>
    </location>
</feature>
<keyword evidence="4 7" id="KW-0812">Transmembrane</keyword>
<dbReference type="InterPro" id="IPR036259">
    <property type="entry name" value="MFS_trans_sf"/>
</dbReference>
<keyword evidence="10" id="KW-1185">Reference proteome</keyword>
<evidence type="ECO:0000256" key="6">
    <source>
        <dbReference type="ARBA" id="ARBA00023136"/>
    </source>
</evidence>
<proteinExistence type="predicted"/>
<evidence type="ECO:0000259" key="8">
    <source>
        <dbReference type="PROSITE" id="PS50850"/>
    </source>
</evidence>
<dbReference type="AlphaFoldDB" id="A0A556A7B8"/>
<protein>
    <submittedName>
        <fullName evidence="9">MFS transporter</fullName>
    </submittedName>
</protein>
<evidence type="ECO:0000256" key="4">
    <source>
        <dbReference type="ARBA" id="ARBA00022692"/>
    </source>
</evidence>
<reference evidence="9 10" key="1">
    <citation type="submission" date="2019-07" db="EMBL/GenBank/DDBJ databases">
        <title>Qingshengfaniella alkalisoli gen. nov., sp. nov., isolated from saline soil.</title>
        <authorList>
            <person name="Xu L."/>
            <person name="Huang X.-X."/>
            <person name="Sun J.-Q."/>
        </authorList>
    </citation>
    <scope>NUCLEOTIDE SEQUENCE [LARGE SCALE GENOMIC DNA]</scope>
    <source>
        <strain evidence="9 10">DSM 27279</strain>
    </source>
</reference>
<dbReference type="OrthoDB" id="9810492at2"/>
<dbReference type="InterPro" id="IPR050171">
    <property type="entry name" value="MFS_Transporters"/>
</dbReference>
<keyword evidence="2" id="KW-0813">Transport</keyword>
<dbReference type="EMBL" id="VLTJ01000042">
    <property type="protein sequence ID" value="TSH88786.1"/>
    <property type="molecule type" value="Genomic_DNA"/>
</dbReference>
<dbReference type="PROSITE" id="PS50850">
    <property type="entry name" value="MFS"/>
    <property type="match status" value="1"/>
</dbReference>
<evidence type="ECO:0000256" key="7">
    <source>
        <dbReference type="SAM" id="Phobius"/>
    </source>
</evidence>
<evidence type="ECO:0000313" key="10">
    <source>
        <dbReference type="Proteomes" id="UP000318405"/>
    </source>
</evidence>
<dbReference type="InterPro" id="IPR011701">
    <property type="entry name" value="MFS"/>
</dbReference>
<dbReference type="GO" id="GO:0022857">
    <property type="term" value="F:transmembrane transporter activity"/>
    <property type="evidence" value="ECO:0007669"/>
    <property type="project" value="InterPro"/>
</dbReference>
<dbReference type="InterPro" id="IPR020846">
    <property type="entry name" value="MFS_dom"/>
</dbReference>
<evidence type="ECO:0000256" key="5">
    <source>
        <dbReference type="ARBA" id="ARBA00022989"/>
    </source>
</evidence>
<feature type="transmembrane region" description="Helical" evidence="7">
    <location>
        <begin position="385"/>
        <end position="407"/>
    </location>
</feature>
<comment type="subcellular location">
    <subcellularLocation>
        <location evidence="1">Cell membrane</location>
        <topology evidence="1">Multi-pass membrane protein</topology>
    </subcellularLocation>
</comment>
<dbReference type="PANTHER" id="PTHR23517">
    <property type="entry name" value="RESISTANCE PROTEIN MDTM, PUTATIVE-RELATED-RELATED"/>
    <property type="match status" value="1"/>
</dbReference>
<organism evidence="9 10">
    <name type="scientific">Verticiella sediminum</name>
    <dbReference type="NCBI Taxonomy" id="1247510"/>
    <lineage>
        <taxon>Bacteria</taxon>
        <taxon>Pseudomonadati</taxon>
        <taxon>Pseudomonadota</taxon>
        <taxon>Betaproteobacteria</taxon>
        <taxon>Burkholderiales</taxon>
        <taxon>Alcaligenaceae</taxon>
        <taxon>Verticiella</taxon>
    </lineage>
</organism>
<feature type="transmembrane region" description="Helical" evidence="7">
    <location>
        <begin position="109"/>
        <end position="132"/>
    </location>
</feature>
<comment type="caution">
    <text evidence="9">The sequence shown here is derived from an EMBL/GenBank/DDBJ whole genome shotgun (WGS) entry which is preliminary data.</text>
</comment>
<feature type="transmembrane region" description="Helical" evidence="7">
    <location>
        <begin position="322"/>
        <end position="345"/>
    </location>
</feature>
<name>A0A556A7B8_9BURK</name>
<feature type="transmembrane region" description="Helical" evidence="7">
    <location>
        <begin position="296"/>
        <end position="316"/>
    </location>
</feature>
<keyword evidence="6 7" id="KW-0472">Membrane</keyword>
<feature type="transmembrane region" description="Helical" evidence="7">
    <location>
        <begin position="232"/>
        <end position="257"/>
    </location>
</feature>
<accession>A0A556A7B8</accession>
<feature type="transmembrane region" description="Helical" evidence="7">
    <location>
        <begin position="171"/>
        <end position="193"/>
    </location>
</feature>
<evidence type="ECO:0000256" key="3">
    <source>
        <dbReference type="ARBA" id="ARBA00022475"/>
    </source>
</evidence>